<keyword evidence="1 2" id="KW-0732">Signal</keyword>
<feature type="chain" id="PRO_5020665425" evidence="2">
    <location>
        <begin position="20"/>
        <end position="308"/>
    </location>
</feature>
<accession>A0A4R8IH41</accession>
<dbReference type="Proteomes" id="UP000295313">
    <property type="component" value="Unassembled WGS sequence"/>
</dbReference>
<keyword evidence="5" id="KW-1185">Reference proteome</keyword>
<dbReference type="Pfam" id="PF18962">
    <property type="entry name" value="Por_Secre_tail"/>
    <property type="match status" value="1"/>
</dbReference>
<feature type="domain" description="Secretion system C-terminal sorting" evidence="3">
    <location>
        <begin position="231"/>
        <end position="307"/>
    </location>
</feature>
<sequence>MKKRSFILLTAAVSSFVMAQQTTLQHFDPTVIMPIVEEYEDGDGYLSGINAYGDEEFGEKYEIQGTGKLFGVSAIHVGQDGTAGSVMAAYRAYNVAGSGLPGAQIANYNLSYADVPVDGSLKSIQFANPVNISGNFFVSFRLGDYSHGGLGTKTLALTYAPDGTRTQSDLANYGRNVVRWHSHGATPTWKDFRTENLENYQPAIHFAIFPIVELDDMAVVDFNQKGNIGAVYPNPSNGTFRIPVKSNTGGESTFKLFDMSGKLVAEKSTKLSSGNSEFVFAEEKLQKGLYILWIKTPEGAVSQKVSIK</sequence>
<dbReference type="OrthoDB" id="127762at2"/>
<evidence type="ECO:0000259" key="3">
    <source>
        <dbReference type="Pfam" id="PF18962"/>
    </source>
</evidence>
<evidence type="ECO:0000256" key="1">
    <source>
        <dbReference type="ARBA" id="ARBA00022729"/>
    </source>
</evidence>
<dbReference type="NCBIfam" id="TIGR04183">
    <property type="entry name" value="Por_Secre_tail"/>
    <property type="match status" value="1"/>
</dbReference>
<name>A0A4R8IH41_9FLAO</name>
<evidence type="ECO:0000313" key="5">
    <source>
        <dbReference type="Proteomes" id="UP000295313"/>
    </source>
</evidence>
<dbReference type="InterPro" id="IPR026444">
    <property type="entry name" value="Secre_tail"/>
</dbReference>
<comment type="caution">
    <text evidence="4">The sequence shown here is derived from an EMBL/GenBank/DDBJ whole genome shotgun (WGS) entry which is preliminary data.</text>
</comment>
<reference evidence="4 5" key="1">
    <citation type="submission" date="2019-03" db="EMBL/GenBank/DDBJ databases">
        <title>Genomic Encyclopedia of Type Strains, Phase III (KMG-III): the genomes of soil and plant-associated and newly described type strains.</title>
        <authorList>
            <person name="Whitman W."/>
        </authorList>
    </citation>
    <scope>NUCLEOTIDE SEQUENCE [LARGE SCALE GENOMIC DNA]</scope>
    <source>
        <strain evidence="4 5">CGMCC 1.12802</strain>
    </source>
</reference>
<proteinExistence type="predicted"/>
<dbReference type="EMBL" id="SOEO01000001">
    <property type="protein sequence ID" value="TDX86155.1"/>
    <property type="molecule type" value="Genomic_DNA"/>
</dbReference>
<feature type="signal peptide" evidence="2">
    <location>
        <begin position="1"/>
        <end position="19"/>
    </location>
</feature>
<protein>
    <submittedName>
        <fullName evidence="4">Putative secreted protein (Por secretion system target)</fullName>
    </submittedName>
</protein>
<organism evidence="4 5">
    <name type="scientific">Epilithonimonas xixisoli</name>
    <dbReference type="NCBI Taxonomy" id="1476462"/>
    <lineage>
        <taxon>Bacteria</taxon>
        <taxon>Pseudomonadati</taxon>
        <taxon>Bacteroidota</taxon>
        <taxon>Flavobacteriia</taxon>
        <taxon>Flavobacteriales</taxon>
        <taxon>Weeksellaceae</taxon>
        <taxon>Chryseobacterium group</taxon>
        <taxon>Epilithonimonas</taxon>
    </lineage>
</organism>
<dbReference type="AlphaFoldDB" id="A0A4R8IH41"/>
<evidence type="ECO:0000313" key="4">
    <source>
        <dbReference type="EMBL" id="TDX86155.1"/>
    </source>
</evidence>
<dbReference type="RefSeq" id="WP_133942792.1">
    <property type="nucleotide sequence ID" value="NZ_SOEO01000001.1"/>
</dbReference>
<evidence type="ECO:0000256" key="2">
    <source>
        <dbReference type="SAM" id="SignalP"/>
    </source>
</evidence>
<gene>
    <name evidence="4" type="ORF">B0I22_0265</name>
</gene>